<sequence length="92" mass="9889">MKAVVVTETHEGPVIETHCVGKLYAPGEVDLNEWTLQGEPSTTVTVRNPATPALTCATVLNRLPQLLAAPPGFVTTDRLDMASYVTRLEVDA</sequence>
<evidence type="ECO:0000313" key="2">
    <source>
        <dbReference type="Proteomes" id="UP001611383"/>
    </source>
</evidence>
<organism evidence="1 2">
    <name type="scientific">Archangium minus</name>
    <dbReference type="NCBI Taxonomy" id="83450"/>
    <lineage>
        <taxon>Bacteria</taxon>
        <taxon>Pseudomonadati</taxon>
        <taxon>Myxococcota</taxon>
        <taxon>Myxococcia</taxon>
        <taxon>Myxococcales</taxon>
        <taxon>Cystobacterineae</taxon>
        <taxon>Archangiaceae</taxon>
        <taxon>Archangium</taxon>
    </lineage>
</organism>
<name>A0ABY9WP31_9BACT</name>
<accession>A0ABY9WP31</accession>
<proteinExistence type="predicted"/>
<keyword evidence="2" id="KW-1185">Reference proteome</keyword>
<reference evidence="1 2" key="1">
    <citation type="submission" date="2019-08" db="EMBL/GenBank/DDBJ databases">
        <title>Archangium and Cystobacter genomes.</title>
        <authorList>
            <person name="Chen I.-C.K."/>
            <person name="Wielgoss S."/>
        </authorList>
    </citation>
    <scope>NUCLEOTIDE SEQUENCE [LARGE SCALE GENOMIC DNA]</scope>
    <source>
        <strain evidence="1 2">Cbm 6</strain>
    </source>
</reference>
<evidence type="ECO:0000313" key="1">
    <source>
        <dbReference type="EMBL" id="WNG42726.1"/>
    </source>
</evidence>
<evidence type="ECO:0008006" key="3">
    <source>
        <dbReference type="Google" id="ProtNLM"/>
    </source>
</evidence>
<protein>
    <recommendedName>
        <fullName evidence="3">Dihydrodipicolinate reductase</fullName>
    </recommendedName>
</protein>
<dbReference type="EMBL" id="CP043494">
    <property type="protein sequence ID" value="WNG42726.1"/>
    <property type="molecule type" value="Genomic_DNA"/>
</dbReference>
<dbReference type="Proteomes" id="UP001611383">
    <property type="component" value="Chromosome"/>
</dbReference>
<gene>
    <name evidence="1" type="ORF">F0U60_00410</name>
</gene>